<dbReference type="RefSeq" id="XP_022245548.1">
    <property type="nucleotide sequence ID" value="XM_022389840.1"/>
</dbReference>
<dbReference type="SMART" id="SM01014">
    <property type="entry name" value="ARID"/>
    <property type="match status" value="1"/>
</dbReference>
<dbReference type="Proteomes" id="UP000694941">
    <property type="component" value="Unplaced"/>
</dbReference>
<feature type="region of interest" description="Disordered" evidence="6">
    <location>
        <begin position="406"/>
        <end position="428"/>
    </location>
</feature>
<feature type="compositionally biased region" description="Basic and acidic residues" evidence="6">
    <location>
        <begin position="409"/>
        <end position="428"/>
    </location>
</feature>
<gene>
    <name evidence="10" type="primary">LOC106462536</name>
</gene>
<accession>A0ABM1SPJ2</accession>
<proteinExistence type="predicted"/>
<dbReference type="InterPro" id="IPR036431">
    <property type="entry name" value="ARID_dom_sf"/>
</dbReference>
<dbReference type="InterPro" id="IPR045147">
    <property type="entry name" value="ARI3A/B/C"/>
</dbReference>
<keyword evidence="3" id="KW-0804">Transcription</keyword>
<evidence type="ECO:0000256" key="4">
    <source>
        <dbReference type="ARBA" id="ARBA00023242"/>
    </source>
</evidence>
<dbReference type="InterPro" id="IPR001606">
    <property type="entry name" value="ARID_dom"/>
</dbReference>
<evidence type="ECO:0000313" key="10">
    <source>
        <dbReference type="RefSeq" id="XP_022245548.1"/>
    </source>
</evidence>
<sequence>MDHNESDVEESTSNLEDLNEYEYDSEGEQREEFVNTTSQVKMEDVGDPEVFAKLKRQEQEEREEIERELRAHKERIQREAVAAIQRQATVAASAGVLGLTATPTSLITSSMSSPPPGFPLFTPQIHSRLVPTTVLPSVSPGSSASHSTPSPSMNNIAASTSSQTQSQDQNNYPFEEQFEQKPFNGSTLGTRIDREKNSEALGSASLYELSDDPQRKEFLDDLFQFMQKRGTPVNRIPIMAKQVLDLYELYKLVVARGGLVEVINKKIWREITKGLNLPSSITSAAFTLRTQYMKYLYPYECEKEKLSTPEELQAAIDGNRREGRRSSYTQYAEMVSGSRHSHHTPHHHHNHHHHNQPSLLHHASPLDLVSRQVNGHGSNHGLSSGEEDNSLSISTTPARLIVPQQEALNLEKPRNSDHLSRPPESTTRKIEDNIATSPAKRFLSEDELLWARTTMPSAHLKITSRGDGRAQVDNSLVVSMEINGVMYQGVLFAQTHRSRLT</sequence>
<organism evidence="9 10">
    <name type="scientific">Limulus polyphemus</name>
    <name type="common">Atlantic horseshoe crab</name>
    <dbReference type="NCBI Taxonomy" id="6850"/>
    <lineage>
        <taxon>Eukaryota</taxon>
        <taxon>Metazoa</taxon>
        <taxon>Ecdysozoa</taxon>
        <taxon>Arthropoda</taxon>
        <taxon>Chelicerata</taxon>
        <taxon>Merostomata</taxon>
        <taxon>Xiphosura</taxon>
        <taxon>Limulidae</taxon>
        <taxon>Limulus</taxon>
    </lineage>
</organism>
<feature type="domain" description="REKLES" evidence="8">
    <location>
        <begin position="411"/>
        <end position="498"/>
    </location>
</feature>
<dbReference type="SUPFAM" id="SSF46774">
    <property type="entry name" value="ARID-like"/>
    <property type="match status" value="1"/>
</dbReference>
<feature type="region of interest" description="Disordered" evidence="6">
    <location>
        <begin position="133"/>
        <end position="170"/>
    </location>
</feature>
<keyword evidence="9" id="KW-1185">Reference proteome</keyword>
<dbReference type="CDD" id="cd16867">
    <property type="entry name" value="ARID_ARID3"/>
    <property type="match status" value="1"/>
</dbReference>
<evidence type="ECO:0000313" key="9">
    <source>
        <dbReference type="Proteomes" id="UP000694941"/>
    </source>
</evidence>
<feature type="compositionally biased region" description="Low complexity" evidence="6">
    <location>
        <begin position="159"/>
        <end position="169"/>
    </location>
</feature>
<dbReference type="PANTHER" id="PTHR15348:SF0">
    <property type="entry name" value="PROTEIN DEAD RINGER"/>
    <property type="match status" value="1"/>
</dbReference>
<reference evidence="10" key="1">
    <citation type="submission" date="2025-08" db="UniProtKB">
        <authorList>
            <consortium name="RefSeq"/>
        </authorList>
    </citation>
    <scope>IDENTIFICATION</scope>
    <source>
        <tissue evidence="10">Muscle</tissue>
    </source>
</reference>
<feature type="coiled-coil region" evidence="5">
    <location>
        <begin position="51"/>
        <end position="82"/>
    </location>
</feature>
<dbReference type="GeneID" id="106462536"/>
<feature type="region of interest" description="Disordered" evidence="6">
    <location>
        <begin position="1"/>
        <end position="48"/>
    </location>
</feature>
<keyword evidence="5" id="KW-0175">Coiled coil</keyword>
<evidence type="ECO:0000256" key="2">
    <source>
        <dbReference type="ARBA" id="ARBA00023125"/>
    </source>
</evidence>
<dbReference type="InterPro" id="IPR023334">
    <property type="entry name" value="REKLES_domain"/>
</dbReference>
<evidence type="ECO:0000256" key="3">
    <source>
        <dbReference type="ARBA" id="ARBA00023163"/>
    </source>
</evidence>
<keyword evidence="4" id="KW-0539">Nucleus</keyword>
<name>A0ABM1SPJ2_LIMPO</name>
<evidence type="ECO:0000256" key="1">
    <source>
        <dbReference type="ARBA" id="ARBA00023015"/>
    </source>
</evidence>
<evidence type="ECO:0000259" key="8">
    <source>
        <dbReference type="PROSITE" id="PS51486"/>
    </source>
</evidence>
<keyword evidence="2" id="KW-0238">DNA-binding</keyword>
<feature type="domain" description="ARID" evidence="7">
    <location>
        <begin position="212"/>
        <end position="304"/>
    </location>
</feature>
<feature type="region of interest" description="Disordered" evidence="6">
    <location>
        <begin position="333"/>
        <end position="359"/>
    </location>
</feature>
<dbReference type="Gene3D" id="1.10.150.60">
    <property type="entry name" value="ARID DNA-binding domain"/>
    <property type="match status" value="1"/>
</dbReference>
<evidence type="ECO:0000256" key="5">
    <source>
        <dbReference type="SAM" id="Coils"/>
    </source>
</evidence>
<feature type="region of interest" description="Disordered" evidence="6">
    <location>
        <begin position="371"/>
        <end position="391"/>
    </location>
</feature>
<feature type="compositionally biased region" description="Low complexity" evidence="6">
    <location>
        <begin position="374"/>
        <end position="384"/>
    </location>
</feature>
<protein>
    <submittedName>
        <fullName evidence="10">AT-rich interactive domain-containing protein 3C-like</fullName>
    </submittedName>
</protein>
<dbReference type="PROSITE" id="PS51486">
    <property type="entry name" value="REKLES"/>
    <property type="match status" value="1"/>
</dbReference>
<dbReference type="PANTHER" id="PTHR15348">
    <property type="entry name" value="AT-RICH INTERACTIVE DOMAIN-CONTAINING PROTEIN ARID DOMAIN- CONTAINING PROTEIN DEAD RINGER PROTEIN B-CELL REGULATOR OF IGH TRANSCRIPTION BRIGHT"/>
    <property type="match status" value="1"/>
</dbReference>
<feature type="compositionally biased region" description="Low complexity" evidence="6">
    <location>
        <begin position="136"/>
        <end position="152"/>
    </location>
</feature>
<feature type="compositionally biased region" description="Basic residues" evidence="6">
    <location>
        <begin position="339"/>
        <end position="355"/>
    </location>
</feature>
<feature type="compositionally biased region" description="Acidic residues" evidence="6">
    <location>
        <begin position="17"/>
        <end position="26"/>
    </location>
</feature>
<evidence type="ECO:0000259" key="7">
    <source>
        <dbReference type="PROSITE" id="PS51011"/>
    </source>
</evidence>
<evidence type="ECO:0000256" key="6">
    <source>
        <dbReference type="SAM" id="MobiDB-lite"/>
    </source>
</evidence>
<keyword evidence="1" id="KW-0805">Transcription regulation</keyword>
<dbReference type="PROSITE" id="PS51011">
    <property type="entry name" value="ARID"/>
    <property type="match status" value="1"/>
</dbReference>
<dbReference type="Pfam" id="PF01388">
    <property type="entry name" value="ARID"/>
    <property type="match status" value="1"/>
</dbReference>
<dbReference type="SMART" id="SM00501">
    <property type="entry name" value="BRIGHT"/>
    <property type="match status" value="1"/>
</dbReference>